<comment type="caution">
    <text evidence="7">The sequence shown here is derived from an EMBL/GenBank/DDBJ whole genome shotgun (WGS) entry which is preliminary data.</text>
</comment>
<dbReference type="Gene3D" id="3.30.700.10">
    <property type="entry name" value="Glycoprotein, Type 4 Pilin"/>
    <property type="match status" value="1"/>
</dbReference>
<name>A0A1L8CPH6_9PROT</name>
<evidence type="ECO:0000256" key="6">
    <source>
        <dbReference type="SAM" id="Phobius"/>
    </source>
</evidence>
<evidence type="ECO:0000256" key="2">
    <source>
        <dbReference type="ARBA" id="ARBA00022481"/>
    </source>
</evidence>
<keyword evidence="3 6" id="KW-0812">Transmembrane</keyword>
<sequence>MLRSTRKQKGFTLIEMIGVLAVIAILAAIVAPKIFDAIRDAKIDTLVTNLNSIRTSVVDYYKDTSTFPSHDADPTEARTATAPKDLITAPAAGLRGWDGPYLDKELENPVNPSGDFFVIDSATAMGGAATPAGGVSFDLDGDGTADYDSAAAAPARSFVISYAQISGLTVDEARKLSEILDSDMEKVTGASAWWNAGRARVPGAAGGTGVADPRNTAGAAVTMWVYLGSR</sequence>
<comment type="subcellular location">
    <subcellularLocation>
        <location evidence="1">Membrane</location>
        <topology evidence="1">Single-pass membrane protein</topology>
    </subcellularLocation>
</comment>
<protein>
    <submittedName>
        <fullName evidence="7">General secretion pathway protein G</fullName>
    </submittedName>
</protein>
<keyword evidence="4 6" id="KW-1133">Transmembrane helix</keyword>
<accession>A0A1L8CPH6</accession>
<gene>
    <name evidence="7" type="ORF">MMIC_P1702</name>
</gene>
<dbReference type="AlphaFoldDB" id="A0A1L8CPH6"/>
<evidence type="ECO:0000256" key="1">
    <source>
        <dbReference type="ARBA" id="ARBA00004167"/>
    </source>
</evidence>
<dbReference type="Proteomes" id="UP000231632">
    <property type="component" value="Unassembled WGS sequence"/>
</dbReference>
<reference evidence="7 8" key="1">
    <citation type="journal article" date="2017" name="Arch. Microbiol.">
        <title>Mariprofundus micogutta sp. nov., a novel iron-oxidizing zetaproteobacterium isolated from a deep-sea hydrothermal field at the Bayonnaise knoll of the Izu-Ogasawara arc, and a description of Mariprofundales ord. nov. and Zetaproteobacteria classis nov.</title>
        <authorList>
            <person name="Makita H."/>
            <person name="Tanaka E."/>
            <person name="Mitsunobu S."/>
            <person name="Miyazaki M."/>
            <person name="Nunoura T."/>
            <person name="Uematsu K."/>
            <person name="Takaki Y."/>
            <person name="Nishi S."/>
            <person name="Shimamura S."/>
            <person name="Takai K."/>
        </authorList>
    </citation>
    <scope>NUCLEOTIDE SEQUENCE [LARGE SCALE GENOMIC DNA]</scope>
    <source>
        <strain evidence="7 8">ET2</strain>
    </source>
</reference>
<keyword evidence="8" id="KW-1185">Reference proteome</keyword>
<dbReference type="GO" id="GO:0016020">
    <property type="term" value="C:membrane"/>
    <property type="evidence" value="ECO:0007669"/>
    <property type="project" value="UniProtKB-SubCell"/>
</dbReference>
<feature type="transmembrane region" description="Helical" evidence="6">
    <location>
        <begin position="12"/>
        <end position="31"/>
    </location>
</feature>
<evidence type="ECO:0000313" key="8">
    <source>
        <dbReference type="Proteomes" id="UP000231632"/>
    </source>
</evidence>
<dbReference type="PANTHER" id="PTHR30093:SF44">
    <property type="entry name" value="TYPE II SECRETION SYSTEM CORE PROTEIN G"/>
    <property type="match status" value="1"/>
</dbReference>
<dbReference type="NCBIfam" id="TIGR02532">
    <property type="entry name" value="IV_pilin_GFxxxE"/>
    <property type="match status" value="1"/>
</dbReference>
<keyword evidence="2" id="KW-0488">Methylation</keyword>
<proteinExistence type="predicted"/>
<keyword evidence="5 6" id="KW-0472">Membrane</keyword>
<dbReference type="SUPFAM" id="SSF54523">
    <property type="entry name" value="Pili subunits"/>
    <property type="match status" value="1"/>
</dbReference>
<dbReference type="PROSITE" id="PS00409">
    <property type="entry name" value="PROKAR_NTER_METHYL"/>
    <property type="match status" value="1"/>
</dbReference>
<organism evidence="7 8">
    <name type="scientific">Mariprofundus micogutta</name>
    <dbReference type="NCBI Taxonomy" id="1921010"/>
    <lineage>
        <taxon>Bacteria</taxon>
        <taxon>Pseudomonadati</taxon>
        <taxon>Pseudomonadota</taxon>
        <taxon>Candidatius Mariprofundia</taxon>
        <taxon>Mariprofundales</taxon>
        <taxon>Mariprofundaceae</taxon>
        <taxon>Mariprofundus</taxon>
    </lineage>
</organism>
<evidence type="ECO:0000256" key="3">
    <source>
        <dbReference type="ARBA" id="ARBA00022692"/>
    </source>
</evidence>
<dbReference type="OrthoDB" id="9795612at2"/>
<dbReference type="PANTHER" id="PTHR30093">
    <property type="entry name" value="GENERAL SECRETION PATHWAY PROTEIN G"/>
    <property type="match status" value="1"/>
</dbReference>
<dbReference type="InterPro" id="IPR012902">
    <property type="entry name" value="N_methyl_site"/>
</dbReference>
<dbReference type="Pfam" id="PF07963">
    <property type="entry name" value="N_methyl"/>
    <property type="match status" value="1"/>
</dbReference>
<evidence type="ECO:0000256" key="4">
    <source>
        <dbReference type="ARBA" id="ARBA00022989"/>
    </source>
</evidence>
<dbReference type="RefSeq" id="WP_072660037.1">
    <property type="nucleotide sequence ID" value="NZ_BDFD01000014.1"/>
</dbReference>
<dbReference type="STRING" id="1921010.MMIC_P1702"/>
<evidence type="ECO:0000313" key="7">
    <source>
        <dbReference type="EMBL" id="GAV20729.1"/>
    </source>
</evidence>
<dbReference type="InterPro" id="IPR045584">
    <property type="entry name" value="Pilin-like"/>
</dbReference>
<dbReference type="EMBL" id="BDFD01000014">
    <property type="protein sequence ID" value="GAV20729.1"/>
    <property type="molecule type" value="Genomic_DNA"/>
</dbReference>
<evidence type="ECO:0000256" key="5">
    <source>
        <dbReference type="ARBA" id="ARBA00023136"/>
    </source>
</evidence>